<sequence>MNLAFARCKVQRVIGGALFGVQRSVRNFRCLNSFRDCTGPLQVVPNQPRNKIVRTPVAHFSSRLRNGFLSNRQELQDLESDPSNQHVDFNMTRLFILGPEFYVKP</sequence>
<protein>
    <submittedName>
        <fullName evidence="1">Uncharacterized protein</fullName>
    </submittedName>
</protein>
<dbReference type="EMBL" id="JACEIK010000962">
    <property type="protein sequence ID" value="MCD7464409.1"/>
    <property type="molecule type" value="Genomic_DNA"/>
</dbReference>
<evidence type="ECO:0000313" key="2">
    <source>
        <dbReference type="Proteomes" id="UP000823775"/>
    </source>
</evidence>
<comment type="caution">
    <text evidence="1">The sequence shown here is derived from an EMBL/GenBank/DDBJ whole genome shotgun (WGS) entry which is preliminary data.</text>
</comment>
<proteinExistence type="predicted"/>
<reference evidence="1 2" key="1">
    <citation type="journal article" date="2021" name="BMC Genomics">
        <title>Datura genome reveals duplications of psychoactive alkaloid biosynthetic genes and high mutation rate following tissue culture.</title>
        <authorList>
            <person name="Rajewski A."/>
            <person name="Carter-House D."/>
            <person name="Stajich J."/>
            <person name="Litt A."/>
        </authorList>
    </citation>
    <scope>NUCLEOTIDE SEQUENCE [LARGE SCALE GENOMIC DNA]</scope>
    <source>
        <strain evidence="1">AR-01</strain>
    </source>
</reference>
<gene>
    <name evidence="1" type="ORF">HAX54_052687</name>
</gene>
<keyword evidence="2" id="KW-1185">Reference proteome</keyword>
<name>A0ABS8T160_DATST</name>
<accession>A0ABS8T160</accession>
<evidence type="ECO:0000313" key="1">
    <source>
        <dbReference type="EMBL" id="MCD7464409.1"/>
    </source>
</evidence>
<dbReference type="Proteomes" id="UP000823775">
    <property type="component" value="Unassembled WGS sequence"/>
</dbReference>
<organism evidence="1 2">
    <name type="scientific">Datura stramonium</name>
    <name type="common">Jimsonweed</name>
    <name type="synonym">Common thornapple</name>
    <dbReference type="NCBI Taxonomy" id="4076"/>
    <lineage>
        <taxon>Eukaryota</taxon>
        <taxon>Viridiplantae</taxon>
        <taxon>Streptophyta</taxon>
        <taxon>Embryophyta</taxon>
        <taxon>Tracheophyta</taxon>
        <taxon>Spermatophyta</taxon>
        <taxon>Magnoliopsida</taxon>
        <taxon>eudicotyledons</taxon>
        <taxon>Gunneridae</taxon>
        <taxon>Pentapetalae</taxon>
        <taxon>asterids</taxon>
        <taxon>lamiids</taxon>
        <taxon>Solanales</taxon>
        <taxon>Solanaceae</taxon>
        <taxon>Solanoideae</taxon>
        <taxon>Datureae</taxon>
        <taxon>Datura</taxon>
    </lineage>
</organism>